<dbReference type="AlphaFoldDB" id="A0A7W9KSR6"/>
<keyword evidence="2" id="KW-0238">DNA-binding</keyword>
<feature type="region of interest" description="Disordered" evidence="4">
    <location>
        <begin position="247"/>
        <end position="269"/>
    </location>
</feature>
<evidence type="ECO:0000259" key="5">
    <source>
        <dbReference type="PROSITE" id="PS50042"/>
    </source>
</evidence>
<dbReference type="Proteomes" id="UP000585638">
    <property type="component" value="Unassembled WGS sequence"/>
</dbReference>
<dbReference type="Gene3D" id="2.60.120.10">
    <property type="entry name" value="Jelly Rolls"/>
    <property type="match status" value="1"/>
</dbReference>
<dbReference type="GO" id="GO:0003677">
    <property type="term" value="F:DNA binding"/>
    <property type="evidence" value="ECO:0007669"/>
    <property type="project" value="UniProtKB-KW"/>
</dbReference>
<feature type="domain" description="HTH crp-type" evidence="6">
    <location>
        <begin position="176"/>
        <end position="239"/>
    </location>
</feature>
<dbReference type="InterPro" id="IPR018490">
    <property type="entry name" value="cNMP-bd_dom_sf"/>
</dbReference>
<protein>
    <submittedName>
        <fullName evidence="7">CRP-like cAMP-binding protein</fullName>
    </submittedName>
</protein>
<dbReference type="RefSeq" id="WP_184870430.1">
    <property type="nucleotide sequence ID" value="NZ_BAAAWY010000004.1"/>
</dbReference>
<dbReference type="CDD" id="cd00038">
    <property type="entry name" value="CAP_ED"/>
    <property type="match status" value="1"/>
</dbReference>
<dbReference type="SMART" id="SM00100">
    <property type="entry name" value="cNMP"/>
    <property type="match status" value="1"/>
</dbReference>
<accession>A0A7W9KSR6</accession>
<dbReference type="PROSITE" id="PS50042">
    <property type="entry name" value="CNMP_BINDING_3"/>
    <property type="match status" value="1"/>
</dbReference>
<gene>
    <name evidence="7" type="ORF">BJ998_009216</name>
</gene>
<dbReference type="PROSITE" id="PS51063">
    <property type="entry name" value="HTH_CRP_2"/>
    <property type="match status" value="1"/>
</dbReference>
<dbReference type="Pfam" id="PF00027">
    <property type="entry name" value="cNMP_binding"/>
    <property type="match status" value="1"/>
</dbReference>
<reference evidence="7 8" key="1">
    <citation type="submission" date="2020-08" db="EMBL/GenBank/DDBJ databases">
        <title>Sequencing the genomes of 1000 actinobacteria strains.</title>
        <authorList>
            <person name="Klenk H.-P."/>
        </authorList>
    </citation>
    <scope>NUCLEOTIDE SEQUENCE [LARGE SCALE GENOMIC DNA]</scope>
    <source>
        <strain evidence="7 8">DSM 43851</strain>
    </source>
</reference>
<dbReference type="InterPro" id="IPR050397">
    <property type="entry name" value="Env_Response_Regulators"/>
</dbReference>
<evidence type="ECO:0000256" key="3">
    <source>
        <dbReference type="ARBA" id="ARBA00023163"/>
    </source>
</evidence>
<dbReference type="InterPro" id="IPR014710">
    <property type="entry name" value="RmlC-like_jellyroll"/>
</dbReference>
<sequence>MDELAGNRLARVAPDVSGGRHVTPRNVPLALANARFAVRALGGARREEWSVVSTLADQLCARQFRAGEDLCSPGQWPPGIWIVQDGIAEVAVGANGNRCVVQTLCRGDAFGLAPLMSGRRTPCRVHATTHVSALLWPAHEFLVQLERNPALARMLLHGLANRIVDGRVRLSTVLASSLEVRAARILLLEERDGVVPVSQATLASMIGASRPALNRVLRDFQRDRTIELQYRRIKLLDHDRLDDLAQSTTAPAQHELSRGPRIRQLHTGC</sequence>
<comment type="caution">
    <text evidence="7">The sequence shown here is derived from an EMBL/GenBank/DDBJ whole genome shotgun (WGS) entry which is preliminary data.</text>
</comment>
<dbReference type="InterPro" id="IPR000595">
    <property type="entry name" value="cNMP-bd_dom"/>
</dbReference>
<dbReference type="GO" id="GO:0005829">
    <property type="term" value="C:cytosol"/>
    <property type="evidence" value="ECO:0007669"/>
    <property type="project" value="TreeGrafter"/>
</dbReference>
<organism evidence="7 8">
    <name type="scientific">Kutzneria kofuensis</name>
    <dbReference type="NCBI Taxonomy" id="103725"/>
    <lineage>
        <taxon>Bacteria</taxon>
        <taxon>Bacillati</taxon>
        <taxon>Actinomycetota</taxon>
        <taxon>Actinomycetes</taxon>
        <taxon>Pseudonocardiales</taxon>
        <taxon>Pseudonocardiaceae</taxon>
        <taxon>Kutzneria</taxon>
    </lineage>
</organism>
<keyword evidence="1" id="KW-0805">Transcription regulation</keyword>
<dbReference type="SMART" id="SM00419">
    <property type="entry name" value="HTH_CRP"/>
    <property type="match status" value="1"/>
</dbReference>
<dbReference type="GO" id="GO:0003700">
    <property type="term" value="F:DNA-binding transcription factor activity"/>
    <property type="evidence" value="ECO:0007669"/>
    <property type="project" value="TreeGrafter"/>
</dbReference>
<evidence type="ECO:0000259" key="6">
    <source>
        <dbReference type="PROSITE" id="PS51063"/>
    </source>
</evidence>
<dbReference type="Pfam" id="PF13545">
    <property type="entry name" value="HTH_Crp_2"/>
    <property type="match status" value="1"/>
</dbReference>
<dbReference type="InterPro" id="IPR012318">
    <property type="entry name" value="HTH_CRP"/>
</dbReference>
<dbReference type="EMBL" id="JACHIR010000004">
    <property type="protein sequence ID" value="MBB5897957.1"/>
    <property type="molecule type" value="Genomic_DNA"/>
</dbReference>
<dbReference type="SUPFAM" id="SSF51206">
    <property type="entry name" value="cAMP-binding domain-like"/>
    <property type="match status" value="1"/>
</dbReference>
<evidence type="ECO:0000313" key="8">
    <source>
        <dbReference type="Proteomes" id="UP000585638"/>
    </source>
</evidence>
<name>A0A7W9KSR6_9PSEU</name>
<evidence type="ECO:0000256" key="1">
    <source>
        <dbReference type="ARBA" id="ARBA00023015"/>
    </source>
</evidence>
<evidence type="ECO:0000313" key="7">
    <source>
        <dbReference type="EMBL" id="MBB5897957.1"/>
    </source>
</evidence>
<feature type="compositionally biased region" description="Basic residues" evidence="4">
    <location>
        <begin position="260"/>
        <end position="269"/>
    </location>
</feature>
<dbReference type="PANTHER" id="PTHR24567:SF74">
    <property type="entry name" value="HTH-TYPE TRANSCRIPTIONAL REGULATOR ARCR"/>
    <property type="match status" value="1"/>
</dbReference>
<keyword evidence="3" id="KW-0804">Transcription</keyword>
<dbReference type="PANTHER" id="PTHR24567">
    <property type="entry name" value="CRP FAMILY TRANSCRIPTIONAL REGULATORY PROTEIN"/>
    <property type="match status" value="1"/>
</dbReference>
<evidence type="ECO:0000256" key="4">
    <source>
        <dbReference type="SAM" id="MobiDB-lite"/>
    </source>
</evidence>
<evidence type="ECO:0000256" key="2">
    <source>
        <dbReference type="ARBA" id="ARBA00023125"/>
    </source>
</evidence>
<dbReference type="InterPro" id="IPR036390">
    <property type="entry name" value="WH_DNA-bd_sf"/>
</dbReference>
<feature type="domain" description="Cyclic nucleotide-binding" evidence="5">
    <location>
        <begin position="55"/>
        <end position="162"/>
    </location>
</feature>
<dbReference type="SUPFAM" id="SSF46785">
    <property type="entry name" value="Winged helix' DNA-binding domain"/>
    <property type="match status" value="1"/>
</dbReference>
<proteinExistence type="predicted"/>
<keyword evidence="8" id="KW-1185">Reference proteome</keyword>